<evidence type="ECO:0000313" key="6">
    <source>
        <dbReference type="EMBL" id="KAJ5116477.1"/>
    </source>
</evidence>
<evidence type="ECO:0000256" key="1">
    <source>
        <dbReference type="ARBA" id="ARBA00004123"/>
    </source>
</evidence>
<dbReference type="GO" id="GO:0120230">
    <property type="term" value="F:recombinase activator activity"/>
    <property type="evidence" value="ECO:0007669"/>
    <property type="project" value="TreeGrafter"/>
</dbReference>
<dbReference type="GO" id="GO:0000794">
    <property type="term" value="C:condensed nuclear chromosome"/>
    <property type="evidence" value="ECO:0007669"/>
    <property type="project" value="TreeGrafter"/>
</dbReference>
<keyword evidence="5" id="KW-0175">Coiled coil</keyword>
<proteinExistence type="predicted"/>
<gene>
    <name evidence="6" type="ORF">N7456_000825</name>
</gene>
<dbReference type="GO" id="GO:0010774">
    <property type="term" value="P:meiotic strand invasion involved in reciprocal meiotic recombination"/>
    <property type="evidence" value="ECO:0007669"/>
    <property type="project" value="TreeGrafter"/>
</dbReference>
<dbReference type="PANTHER" id="PTHR15938">
    <property type="entry name" value="TBP-1 INTERACTING PROTEIN"/>
    <property type="match status" value="1"/>
</dbReference>
<name>A0A9W9KRA1_9EURO</name>
<protein>
    <recommendedName>
        <fullName evidence="8">Homologous-pairing protein 2 winged helix domain-containing protein</fullName>
    </recommendedName>
</protein>
<dbReference type="AlphaFoldDB" id="A0A9W9KRA1"/>
<keyword evidence="3" id="KW-0539">Nucleus</keyword>
<dbReference type="OrthoDB" id="272266at2759"/>
<feature type="coiled-coil region" evidence="5">
    <location>
        <begin position="48"/>
        <end position="112"/>
    </location>
</feature>
<keyword evidence="4" id="KW-0469">Meiosis</keyword>
<dbReference type="GO" id="GO:0003690">
    <property type="term" value="F:double-stranded DNA binding"/>
    <property type="evidence" value="ECO:0007669"/>
    <property type="project" value="TreeGrafter"/>
</dbReference>
<keyword evidence="7" id="KW-1185">Reference proteome</keyword>
<sequence>MLTGPLRPKPKPSSPSENYIRVVKLQNELPVVYHALQDPSQSVTPEIITTVNESIEKLQHELSTIKAEEKTVRAALAAFEAKPRLSDLRQSIERLKEERNALQAKLPSFQEGAVEMQPQEREKLEQDWKQWQRHTTLRRRMCQDLWGKCTEILPDNMTLQELWESLGLEGTLQ</sequence>
<accession>A0A9W9KRA1</accession>
<evidence type="ECO:0008006" key="8">
    <source>
        <dbReference type="Google" id="ProtNLM"/>
    </source>
</evidence>
<reference evidence="6" key="2">
    <citation type="journal article" date="2023" name="IMA Fungus">
        <title>Comparative genomic study of the Penicillium genus elucidates a diverse pangenome and 15 lateral gene transfer events.</title>
        <authorList>
            <person name="Petersen C."/>
            <person name="Sorensen T."/>
            <person name="Nielsen M.R."/>
            <person name="Sondergaard T.E."/>
            <person name="Sorensen J.L."/>
            <person name="Fitzpatrick D.A."/>
            <person name="Frisvad J.C."/>
            <person name="Nielsen K.L."/>
        </authorList>
    </citation>
    <scope>NUCLEOTIDE SEQUENCE</scope>
    <source>
        <strain evidence="6">IBT 30069</strain>
    </source>
</reference>
<comment type="subcellular location">
    <subcellularLocation>
        <location evidence="1">Nucleus</location>
    </subcellularLocation>
</comment>
<evidence type="ECO:0000256" key="3">
    <source>
        <dbReference type="ARBA" id="ARBA00023242"/>
    </source>
</evidence>
<dbReference type="GO" id="GO:0007129">
    <property type="term" value="P:homologous chromosome pairing at meiosis"/>
    <property type="evidence" value="ECO:0007669"/>
    <property type="project" value="TreeGrafter"/>
</dbReference>
<comment type="caution">
    <text evidence="6">The sequence shown here is derived from an EMBL/GenBank/DDBJ whole genome shotgun (WGS) entry which is preliminary data.</text>
</comment>
<dbReference type="PANTHER" id="PTHR15938:SF0">
    <property type="entry name" value="HOMOLOGOUS-PAIRING PROTEIN 2 HOMOLOG"/>
    <property type="match status" value="1"/>
</dbReference>
<evidence type="ECO:0000256" key="5">
    <source>
        <dbReference type="SAM" id="Coils"/>
    </source>
</evidence>
<dbReference type="GO" id="GO:0000709">
    <property type="term" value="P:meiotic joint molecule formation"/>
    <property type="evidence" value="ECO:0007669"/>
    <property type="project" value="TreeGrafter"/>
</dbReference>
<dbReference type="Proteomes" id="UP001149165">
    <property type="component" value="Unassembled WGS sequence"/>
</dbReference>
<keyword evidence="2" id="KW-0233">DNA recombination</keyword>
<evidence type="ECO:0000313" key="7">
    <source>
        <dbReference type="Proteomes" id="UP001149165"/>
    </source>
</evidence>
<reference evidence="6" key="1">
    <citation type="submission" date="2022-11" db="EMBL/GenBank/DDBJ databases">
        <authorList>
            <person name="Petersen C."/>
        </authorList>
    </citation>
    <scope>NUCLEOTIDE SEQUENCE</scope>
    <source>
        <strain evidence="6">IBT 30069</strain>
    </source>
</reference>
<dbReference type="EMBL" id="JAPQKH010000001">
    <property type="protein sequence ID" value="KAJ5116477.1"/>
    <property type="molecule type" value="Genomic_DNA"/>
</dbReference>
<evidence type="ECO:0000256" key="2">
    <source>
        <dbReference type="ARBA" id="ARBA00023172"/>
    </source>
</evidence>
<evidence type="ECO:0000256" key="4">
    <source>
        <dbReference type="ARBA" id="ARBA00023254"/>
    </source>
</evidence>
<dbReference type="GO" id="GO:0120231">
    <property type="term" value="C:DNA recombinase auxiliary factor complex"/>
    <property type="evidence" value="ECO:0007669"/>
    <property type="project" value="TreeGrafter"/>
</dbReference>
<organism evidence="6 7">
    <name type="scientific">Penicillium angulare</name>
    <dbReference type="NCBI Taxonomy" id="116970"/>
    <lineage>
        <taxon>Eukaryota</taxon>
        <taxon>Fungi</taxon>
        <taxon>Dikarya</taxon>
        <taxon>Ascomycota</taxon>
        <taxon>Pezizomycotina</taxon>
        <taxon>Eurotiomycetes</taxon>
        <taxon>Eurotiomycetidae</taxon>
        <taxon>Eurotiales</taxon>
        <taxon>Aspergillaceae</taxon>
        <taxon>Penicillium</taxon>
    </lineage>
</organism>